<evidence type="ECO:0000313" key="3">
    <source>
        <dbReference type="Proteomes" id="UP001057375"/>
    </source>
</evidence>
<keyword evidence="1" id="KW-1133">Transmembrane helix</keyword>
<sequence length="247" mass="26946">MDEDNFLGVLTFSGHVVKTSRDSDLENLRVYAANSNSSFTDTETTSAHTAFIGEYIPFLGHALVDGDILQLNKIYRPSQSVINDIYITNHSALTEEIVVYTEAKGNVTVNYITLDIPMDCVEYASMDEVENNGQLIVAETDICEALFIIAHNIPSSVLSTSTDMCDAVEPESVSFDDTFTIDSIEISSANTIIVSNIDDGVGRSHSVCSSCENTSADRSTLVFMIIFAVITFLLGLISIFVLLKIVV</sequence>
<keyword evidence="3" id="KW-1185">Reference proteome</keyword>
<accession>A0ABQ5JW97</accession>
<dbReference type="Proteomes" id="UP001057375">
    <property type="component" value="Unassembled WGS sequence"/>
</dbReference>
<comment type="caution">
    <text evidence="2">The sequence shown here is derived from an EMBL/GenBank/DDBJ whole genome shotgun (WGS) entry which is preliminary data.</text>
</comment>
<evidence type="ECO:0000313" key="2">
    <source>
        <dbReference type="EMBL" id="GKT14567.1"/>
    </source>
</evidence>
<gene>
    <name evidence="2" type="ORF">ADUPG1_010509</name>
</gene>
<reference evidence="2" key="1">
    <citation type="submission" date="2022-03" db="EMBL/GenBank/DDBJ databases">
        <title>Draft genome sequence of Aduncisulcus paluster, a free-living microaerophilic Fornicata.</title>
        <authorList>
            <person name="Yuyama I."/>
            <person name="Kume K."/>
            <person name="Tamura T."/>
            <person name="Inagaki Y."/>
            <person name="Hashimoto T."/>
        </authorList>
    </citation>
    <scope>NUCLEOTIDE SEQUENCE</scope>
    <source>
        <strain evidence="2">NY0171</strain>
    </source>
</reference>
<evidence type="ECO:0000256" key="1">
    <source>
        <dbReference type="SAM" id="Phobius"/>
    </source>
</evidence>
<organism evidence="2 3">
    <name type="scientific">Aduncisulcus paluster</name>
    <dbReference type="NCBI Taxonomy" id="2918883"/>
    <lineage>
        <taxon>Eukaryota</taxon>
        <taxon>Metamonada</taxon>
        <taxon>Carpediemonas-like organisms</taxon>
        <taxon>Aduncisulcus</taxon>
    </lineage>
</organism>
<dbReference type="EMBL" id="BQXS01011603">
    <property type="protein sequence ID" value="GKT14567.1"/>
    <property type="molecule type" value="Genomic_DNA"/>
</dbReference>
<feature type="transmembrane region" description="Helical" evidence="1">
    <location>
        <begin position="221"/>
        <end position="243"/>
    </location>
</feature>
<keyword evidence="1" id="KW-0472">Membrane</keyword>
<keyword evidence="1" id="KW-0812">Transmembrane</keyword>
<name>A0ABQ5JW97_9EUKA</name>
<proteinExistence type="predicted"/>
<protein>
    <submittedName>
        <fullName evidence="2">Uncharacterized protein</fullName>
    </submittedName>
</protein>